<dbReference type="InterPro" id="IPR011049">
    <property type="entry name" value="Serralysin-like_metalloprot_C"/>
</dbReference>
<keyword evidence="5" id="KW-1134">Transmembrane beta strand</keyword>
<dbReference type="Gene3D" id="6.20.50.100">
    <property type="match status" value="2"/>
</dbReference>
<dbReference type="CDD" id="cd12820">
    <property type="entry name" value="LbR_YadA-like"/>
    <property type="match status" value="3"/>
</dbReference>
<evidence type="ECO:0000259" key="12">
    <source>
        <dbReference type="Pfam" id="PF03895"/>
    </source>
</evidence>
<feature type="domain" description="Trimeric autotransporter adhesin YadA-like head" evidence="13">
    <location>
        <begin position="380"/>
        <end position="406"/>
    </location>
</feature>
<evidence type="ECO:0000256" key="3">
    <source>
        <dbReference type="ARBA" id="ARBA00005848"/>
    </source>
</evidence>
<evidence type="ECO:0000256" key="10">
    <source>
        <dbReference type="ARBA" id="ARBA00023237"/>
    </source>
</evidence>
<feature type="domain" description="Trimeric autotransporter adhesin YadA-like head" evidence="13">
    <location>
        <begin position="198"/>
        <end position="224"/>
    </location>
</feature>
<dbReference type="InterPro" id="IPR005594">
    <property type="entry name" value="YadA_C"/>
</dbReference>
<dbReference type="SUPFAM" id="SSF54523">
    <property type="entry name" value="Pili subunits"/>
    <property type="match status" value="1"/>
</dbReference>
<dbReference type="SUPFAM" id="SSF101967">
    <property type="entry name" value="Adhesin YadA, collagen-binding domain"/>
    <property type="match status" value="10"/>
</dbReference>
<reference evidence="15" key="1">
    <citation type="submission" date="2022-11" db="EMBL/GenBank/DDBJ databases">
        <authorList>
            <person name="Kamali M."/>
            <person name="Peak L."/>
            <person name="Go Y.Y."/>
            <person name="Balasuriya U.B.R."/>
            <person name="Carossino M."/>
        </authorList>
    </citation>
    <scope>NUCLEOTIDE SEQUENCE</scope>
    <source>
        <strain evidence="15">4524</strain>
    </source>
</reference>
<feature type="domain" description="Trimeric autotransporter adhesin YadA-like head" evidence="13">
    <location>
        <begin position="352"/>
        <end position="378"/>
    </location>
</feature>
<dbReference type="Gene3D" id="6.10.250.2120">
    <property type="match status" value="2"/>
</dbReference>
<feature type="domain" description="Trimeric autotransporter adhesin YadA-like stalk" evidence="14">
    <location>
        <begin position="530"/>
        <end position="571"/>
    </location>
</feature>
<feature type="domain" description="Trimeric autotransporter adhesin YadA-like head" evidence="13">
    <location>
        <begin position="37"/>
        <end position="61"/>
    </location>
</feature>
<feature type="domain" description="Trimeric autotransporter adhesin YadA-like C-terminal membrane anchor" evidence="12">
    <location>
        <begin position="2025"/>
        <end position="2083"/>
    </location>
</feature>
<evidence type="ECO:0000256" key="1">
    <source>
        <dbReference type="ARBA" id="ARBA00004241"/>
    </source>
</evidence>
<feature type="domain" description="Trimeric autotransporter adhesin YadA-like head" evidence="13">
    <location>
        <begin position="441"/>
        <end position="462"/>
    </location>
</feature>
<feature type="domain" description="Trimeric autotransporter adhesin YadA-like head" evidence="13">
    <location>
        <begin position="240"/>
        <end position="266"/>
    </location>
</feature>
<dbReference type="EMBL" id="JAPHVQ010000003">
    <property type="protein sequence ID" value="MDE8034367.1"/>
    <property type="molecule type" value="Genomic_DNA"/>
</dbReference>
<dbReference type="Gene3D" id="2.60.40.4050">
    <property type="match status" value="1"/>
</dbReference>
<proteinExistence type="inferred from homology"/>
<keyword evidence="6" id="KW-0812">Transmembrane</keyword>
<keyword evidence="16" id="KW-1185">Reference proteome</keyword>
<evidence type="ECO:0000256" key="8">
    <source>
        <dbReference type="ARBA" id="ARBA00022927"/>
    </source>
</evidence>
<dbReference type="GO" id="GO:0009279">
    <property type="term" value="C:cell outer membrane"/>
    <property type="evidence" value="ECO:0007669"/>
    <property type="project" value="UniProtKB-SubCell"/>
</dbReference>
<protein>
    <submittedName>
        <fullName evidence="15">YadA-like family protein</fullName>
    </submittedName>
</protein>
<feature type="domain" description="Trimeric autotransporter adhesin YadA-like stalk" evidence="14">
    <location>
        <begin position="1617"/>
        <end position="1657"/>
    </location>
</feature>
<dbReference type="InterPro" id="IPR037174">
    <property type="entry name" value="Trimeric_adhesin"/>
</dbReference>
<feature type="domain" description="Trimeric autotransporter adhesin YadA-like head" evidence="13">
    <location>
        <begin position="158"/>
        <end position="182"/>
    </location>
</feature>
<dbReference type="InterPro" id="IPR045584">
    <property type="entry name" value="Pilin-like"/>
</dbReference>
<dbReference type="Proteomes" id="UP001142444">
    <property type="component" value="Unassembled WGS sequence"/>
</dbReference>
<feature type="domain" description="Trimeric autotransporter adhesin YadA-like head" evidence="13">
    <location>
        <begin position="86"/>
        <end position="111"/>
    </location>
</feature>
<evidence type="ECO:0000259" key="14">
    <source>
        <dbReference type="Pfam" id="PF05662"/>
    </source>
</evidence>
<feature type="domain" description="Trimeric autotransporter adhesin YadA-like stalk" evidence="14">
    <location>
        <begin position="1359"/>
        <end position="1397"/>
    </location>
</feature>
<evidence type="ECO:0000313" key="16">
    <source>
        <dbReference type="Proteomes" id="UP001142444"/>
    </source>
</evidence>
<evidence type="ECO:0000256" key="5">
    <source>
        <dbReference type="ARBA" id="ARBA00022452"/>
    </source>
</evidence>
<sequence>MALGAAARSSGFNALAMMRQSAAIGNYSVAIGSVSYAKGNASFAMGASATAFGNQSIAIGSVNPTTTNGGQAPVTTYDAMNRTQTNGDRSMALGSGAKTSGDDSFAIGSNAETGTFKEEKWNIKGAENNDKVKNLNQTVVNTTAAKSIAFGSHAKARKDEAIAFGTNATALSNASIAFGNKANVTGNVAIAFGNESVAIGETSIAFGKKANATGKSAIAFGADANATGNFTLAVGDKANAKGNMSMALGLNATTTGESSIAFGANSHATAMNATAFGTQANASANFTLALGDNAKASALNATAIGNLANATGNMSTAFGTKAYAKGESAFAMGTEANASANFTLALGHHANASAINATAIGTTAKASHNYTIALGTKANATAVNATAIGHLSDATGNMSAAFGTQAKATKENATAFGTKASASGLSAIAFGSEANSSANFTIAMGNKAHASANYTIALGDSAKSSAINATAIGYKANASVNHSVALGFNSTTKEAVNTNSATVNGITYSGFAGDKAFSVVSVGSKGQERQIQHVAAGNISATSTDAINGSQLYLTQQTLGNVANSLNITLGGNSKVHPNGTVKITNIGNTGKNNIHDAIMAVNNSVEAGKNTNVTAKKNDSGNITYTVNAWNTTVQGINDVNVTGVVDNANYTLNYTVDLSESAKNNITLANTTAHNANATVNKGWNITTNKTGTGTVKGNEKQHNVKMGTTITLIAGDNINISQDSANITIATSDKPSFTKITVGQNTSIADEGLKITGGPSITKTGIDAGNKVITNVANGTNGTDAVNLNQLNASRAFVVAGKNTNVTSNSTKDGTTYTVNSWNTTVQAGSKEVNVTENVDKENYTTKYTFDLSQDAKNNITNANNTANIANNTVNKGWNITTNKTGTGTVAGNKEHNVKMGTTITLIAGDNINITQDTANITIATSKTPTFTNITVGTNTTIDDHGLTIKNGPSITLNGINAGDKKITNVSNGDLSANSKDAVNGSQLYATNQNVTNNANNIANNTATIAKGFGLQAQDGQNVTKKLGEKIDVVGGNSNINTTVTAGKIQINLNNTLNLTKAGSITIGNTTLNNDGLKITNGPSITQNGINAGNKVITNVAEGVNGTDAVNLNQLQKVNATANAGWKLQANHANSSTVKPNHTVSLNNTDGNIIISKATDDHNVTFGLNHTITIGGPNKPGDTQGKDGSLTVKSADGKSGVSLNGKDGSIGLNGKDGENATISIAKGADGLDGKNGTNGKTRITYHTPNGDKEEVATLNDGLNFVGDDGKVVAKKLNQTLTIKGNLSKEASVTDQNLRVDNHNGELIIKMAKSLRDLANATFVDGANSTVIDGNGLIISGGPSITRHGINAGNRVITNVAAGVNGTDAVNVDQLKQAAAAATTTLENSNTTTVQSHLGKNGQPVYRVEVNKAPITVNNDGMAAVKAPDGTDVNNSFATVGDVVNALNNVSWTIQGNGETKDQVTAGNKVNFINGNGTTAIVNTNAEGTVTNVSFNVNTSSMAFNSTSGKIDVGDSNGFATAGDVAKAIKDAELTSTVVAGNNLEVSSTVNGNNTEFKVSLANNLDLTDQGSVKIGDTTLNKDGLKVGDTSVSKDGVKVGDINITKDGINAGGKKITNLANGTEATDAVNLSQLKASTAAAKTELTNGTTTTVNSVQGKDGQTIYSVEVNKAPVTVNSATGIAETSANPTAANNSFATVSDVVNALNNISWSVNSTAVVGTNGVSSYQQTNDSKISAGDSVNYKAGQNIVLSGSGNNLVIATNPDSTFDSVTAKNQVTVGSVNIASNGKISGVADGDISPISTEAVNGSQLYATHQNIADYLGGNASLDANGALQAPTYTINKTDGTAVTAHNVGDALGHLNNEVIKPLTFAGDIGTPSERPLGSTIALTGGVTEESQLSDNNIGVTSDGKGTINVKLAKDIKVNSVNANTVTVGDTKIDSDGISIHNGPSVTKSGINAAGNKITNVKAGEADTDAVNVSQLKGVANNINNRINAVNNKVDRIDQNLRAGVASAIASGSLYHVTLPGKSMLAAGVGTYKGQSAIAVGYSRLSDNGKIGVKVSVNSNTRGDTGAGASIGYQW</sequence>
<feature type="coiled-coil region" evidence="11">
    <location>
        <begin position="1981"/>
        <end position="2008"/>
    </location>
</feature>
<keyword evidence="4" id="KW-0813">Transport</keyword>
<feature type="domain" description="Trimeric autotransporter adhesin YadA-like stalk" evidence="14">
    <location>
        <begin position="969"/>
        <end position="1012"/>
    </location>
</feature>
<evidence type="ECO:0000256" key="4">
    <source>
        <dbReference type="ARBA" id="ARBA00022448"/>
    </source>
</evidence>
<dbReference type="Gene3D" id="3.30.1300.30">
    <property type="entry name" value="GSPII I/J protein-like"/>
    <property type="match status" value="1"/>
</dbReference>
<gene>
    <name evidence="15" type="ORF">OQ257_04180</name>
</gene>
<dbReference type="Pfam" id="PF05658">
    <property type="entry name" value="YadA_head"/>
    <property type="match status" value="13"/>
</dbReference>
<dbReference type="Gene3D" id="2.150.10.10">
    <property type="entry name" value="Serralysin-like metalloprotease, C-terminal"/>
    <property type="match status" value="4"/>
</dbReference>
<evidence type="ECO:0000313" key="15">
    <source>
        <dbReference type="EMBL" id="MDE8034367.1"/>
    </source>
</evidence>
<dbReference type="RefSeq" id="WP_275217546.1">
    <property type="nucleotide sequence ID" value="NZ_JAPHVQ010000003.1"/>
</dbReference>
<feature type="domain" description="Trimeric autotransporter adhesin YadA-like head" evidence="13">
    <location>
        <begin position="324"/>
        <end position="349"/>
    </location>
</feature>
<feature type="domain" description="Trimeric autotransporter adhesin YadA-like head" evidence="13">
    <location>
        <begin position="268"/>
        <end position="294"/>
    </location>
</feature>
<comment type="caution">
    <text evidence="15">The sequence shown here is derived from an EMBL/GenBank/DDBJ whole genome shotgun (WGS) entry which is preliminary data.</text>
</comment>
<organism evidence="15 16">
    <name type="scientific">Actinobacillus equuli subsp. equuli</name>
    <dbReference type="NCBI Taxonomy" id="202947"/>
    <lineage>
        <taxon>Bacteria</taxon>
        <taxon>Pseudomonadati</taxon>
        <taxon>Pseudomonadota</taxon>
        <taxon>Gammaproteobacteria</taxon>
        <taxon>Pasteurellales</taxon>
        <taxon>Pasteurellaceae</taxon>
        <taxon>Actinobacillus</taxon>
    </lineage>
</organism>
<dbReference type="Gene3D" id="2.20.70.140">
    <property type="match status" value="6"/>
</dbReference>
<dbReference type="InterPro" id="IPR008635">
    <property type="entry name" value="Coiled_stalk_dom"/>
</dbReference>
<dbReference type="Pfam" id="PF05662">
    <property type="entry name" value="YadA_stalk"/>
    <property type="match status" value="8"/>
</dbReference>
<evidence type="ECO:0000256" key="9">
    <source>
        <dbReference type="ARBA" id="ARBA00023136"/>
    </source>
</evidence>
<feature type="domain" description="Trimeric autotransporter adhesin YadA-like stalk" evidence="14">
    <location>
        <begin position="776"/>
        <end position="814"/>
    </location>
</feature>
<feature type="domain" description="Trimeric autotransporter adhesin YadA-like head" evidence="13">
    <location>
        <begin position="408"/>
        <end position="434"/>
    </location>
</feature>
<feature type="domain" description="Trimeric autotransporter adhesin YadA-like stalk" evidence="14">
    <location>
        <begin position="1100"/>
        <end position="1139"/>
    </location>
</feature>
<dbReference type="Pfam" id="PF03895">
    <property type="entry name" value="YadA_anchor"/>
    <property type="match status" value="1"/>
</dbReference>
<comment type="similarity">
    <text evidence="3">Belongs to the autotransporter-2 (AT-2) (TC 1.B.40) family.</text>
</comment>
<dbReference type="InterPro" id="IPR008640">
    <property type="entry name" value="Adhesin_Head_dom"/>
</dbReference>
<feature type="domain" description="Trimeric autotransporter adhesin YadA-like head" evidence="13">
    <location>
        <begin position="465"/>
        <end position="490"/>
    </location>
</feature>
<feature type="domain" description="Trimeric autotransporter adhesin YadA-like stalk" evidence="14">
    <location>
        <begin position="1791"/>
        <end position="1833"/>
    </location>
</feature>
<name>A0A9X4G329_ACTEU</name>
<evidence type="ECO:0000256" key="2">
    <source>
        <dbReference type="ARBA" id="ARBA00004442"/>
    </source>
</evidence>
<keyword evidence="8" id="KW-0653">Protein transport</keyword>
<dbReference type="Gene3D" id="1.20.5.170">
    <property type="match status" value="3"/>
</dbReference>
<dbReference type="GO" id="GO:0015031">
    <property type="term" value="P:protein transport"/>
    <property type="evidence" value="ECO:0007669"/>
    <property type="project" value="UniProtKB-KW"/>
</dbReference>
<evidence type="ECO:0000256" key="11">
    <source>
        <dbReference type="SAM" id="Coils"/>
    </source>
</evidence>
<reference evidence="15" key="2">
    <citation type="journal article" date="2023" name="Pathogens">
        <title>Pathological Features and Genomic Characterization of an Actinobacillus equuli subsp. equuli Bearing Unique Virulence-Associated Genes from an Adult Horse with Pleuropneumonia.</title>
        <authorList>
            <person name="Kamali M."/>
            <person name="Carossino M."/>
            <person name="Del Piero F."/>
            <person name="Peak L."/>
            <person name="Mitchell M.S."/>
            <person name="Willette J."/>
            <person name="Baker R."/>
            <person name="Li F."/>
            <person name="Kenez A."/>
            <person name="Balasuriya U.B.R."/>
            <person name="Go Y.Y."/>
        </authorList>
    </citation>
    <scope>NUCLEOTIDE SEQUENCE</scope>
    <source>
        <strain evidence="15">4524</strain>
    </source>
</reference>
<feature type="domain" description="Trimeric autotransporter adhesin YadA-like head" evidence="13">
    <location>
        <begin position="296"/>
        <end position="322"/>
    </location>
</feature>
<feature type="domain" description="Trimeric autotransporter adhesin YadA-like stalk" evidence="14">
    <location>
        <begin position="1965"/>
        <end position="2004"/>
    </location>
</feature>
<evidence type="ECO:0000259" key="13">
    <source>
        <dbReference type="Pfam" id="PF05658"/>
    </source>
</evidence>
<evidence type="ECO:0000256" key="6">
    <source>
        <dbReference type="ARBA" id="ARBA00022692"/>
    </source>
</evidence>
<keyword evidence="9" id="KW-0472">Membrane</keyword>
<keyword evidence="10" id="KW-0998">Cell outer membrane</keyword>
<keyword evidence="11" id="KW-0175">Coiled coil</keyword>
<keyword evidence="7" id="KW-0732">Signal</keyword>
<dbReference type="Gene3D" id="3.90.1780.10">
    <property type="entry name" value="Trimeric adhesin"/>
    <property type="match status" value="2"/>
</dbReference>
<evidence type="ECO:0000256" key="7">
    <source>
        <dbReference type="ARBA" id="ARBA00022729"/>
    </source>
</evidence>
<dbReference type="GO" id="GO:0009986">
    <property type="term" value="C:cell surface"/>
    <property type="evidence" value="ECO:0007669"/>
    <property type="project" value="UniProtKB-SubCell"/>
</dbReference>
<accession>A0A9X4G329</accession>
<comment type="subcellular location">
    <subcellularLocation>
        <location evidence="2">Cell outer membrane</location>
    </subcellularLocation>
    <subcellularLocation>
        <location evidence="1">Cell surface</location>
    </subcellularLocation>
</comment>